<dbReference type="PANTHER" id="PTHR13036:SF0">
    <property type="entry name" value="CHITOBIOSYLDIPHOSPHODOLICHOL BETA-MANNOSYLTRANSFERASE"/>
    <property type="match status" value="1"/>
</dbReference>
<evidence type="ECO:0000313" key="14">
    <source>
        <dbReference type="Proteomes" id="UP000037751"/>
    </source>
</evidence>
<dbReference type="STRING" id="77020.A0A0M8MWP3"/>
<sequence length="407" mass="45088">MVIVLGDVARSPRMCYHIQSLVRHGWDVHVAGYFDTTLPASLQGPQVHPVRLWTPPPCLQALPRALFVLVALVKVPMQAGSLFHAIVRSTPRPALVVVQTPPAIPTLGMVRLACAWTRSRILIDWHNTAYTILALKVGPRSLLVRLAEQLERWCGQRATTHLFVTYAMRHHLVQRWHLQGETLVLHDRPPSHFHRLTQEDAHTFLQRVGPSIWGTMEPMDPTAALVVSSTSWTPDEDLGMLIDAVSQYEAQARRRPSTRPLRVVITGRGPQRSMYERLMAQRSAQEAWRYVSIHTAWLAAEDYPRLLGAADVGVSLHTSSSGLDLPMKVVDMLGCGVPVCALGFACLHELIEPGVNGAVFHTADELATCLLHTLHTPRTTHGGFLGTEPATWDALWDQVVASSAALQ</sequence>
<dbReference type="Pfam" id="PF13579">
    <property type="entry name" value="Glyco_trans_4_4"/>
    <property type="match status" value="1"/>
</dbReference>
<comment type="subcellular location">
    <subcellularLocation>
        <location evidence="1">Endoplasmic reticulum membrane</location>
        <topology evidence="1">Single-pass membrane protein</topology>
    </subcellularLocation>
</comment>
<dbReference type="PANTHER" id="PTHR13036">
    <property type="entry name" value="BETA1,4 MANNOSYLTRANSFERASE"/>
    <property type="match status" value="1"/>
</dbReference>
<reference evidence="13 14" key="1">
    <citation type="submission" date="2015-07" db="EMBL/GenBank/DDBJ databases">
        <title>Draft Genome Sequence of Malassezia furfur CBS1878 and Malassezia pachydermatis CBS1879.</title>
        <authorList>
            <person name="Triana S."/>
            <person name="Ohm R."/>
            <person name="Gonzalez A."/>
            <person name="DeCock H."/>
            <person name="Restrepo S."/>
            <person name="Celis A."/>
        </authorList>
    </citation>
    <scope>NUCLEOTIDE SEQUENCE [LARGE SCALE GENOMIC DNA]</scope>
    <source>
        <strain evidence="13 14">CBS 1879</strain>
    </source>
</reference>
<comment type="caution">
    <text evidence="13">The sequence shown here is derived from an EMBL/GenBank/DDBJ whole genome shotgun (WGS) entry which is preliminary data.</text>
</comment>
<dbReference type="GeneID" id="28728629"/>
<keyword evidence="8" id="KW-0256">Endoplasmic reticulum</keyword>
<keyword evidence="9" id="KW-1133">Transmembrane helix</keyword>
<protein>
    <recommendedName>
        <fullName evidence="4">Chitobiosyldiphosphodolichol beta-mannosyltransferase</fullName>
        <ecNumber evidence="3">2.4.1.142</ecNumber>
    </recommendedName>
</protein>
<keyword evidence="10" id="KW-0472">Membrane</keyword>
<evidence type="ECO:0000256" key="5">
    <source>
        <dbReference type="ARBA" id="ARBA00022676"/>
    </source>
</evidence>
<dbReference type="EC" id="2.4.1.142" evidence="3"/>
<comment type="pathway">
    <text evidence="2">Protein modification; protein glycosylation.</text>
</comment>
<dbReference type="GO" id="GO:0004578">
    <property type="term" value="F:chitobiosyldiphosphodolichol beta-mannosyltransferase activity"/>
    <property type="evidence" value="ECO:0007669"/>
    <property type="project" value="UniProtKB-EC"/>
</dbReference>
<dbReference type="VEuPathDB" id="FungiDB:Malapachy_2262"/>
<evidence type="ECO:0000256" key="7">
    <source>
        <dbReference type="ARBA" id="ARBA00022692"/>
    </source>
</evidence>
<keyword evidence="7" id="KW-0812">Transmembrane</keyword>
<dbReference type="Pfam" id="PF13692">
    <property type="entry name" value="Glyco_trans_1_4"/>
    <property type="match status" value="1"/>
</dbReference>
<evidence type="ECO:0000259" key="12">
    <source>
        <dbReference type="Pfam" id="PF13579"/>
    </source>
</evidence>
<name>A0A0M8MWP3_9BASI</name>
<dbReference type="RefSeq" id="XP_017992932.1">
    <property type="nucleotide sequence ID" value="XM_018136754.1"/>
</dbReference>
<evidence type="ECO:0000256" key="3">
    <source>
        <dbReference type="ARBA" id="ARBA00012611"/>
    </source>
</evidence>
<evidence type="ECO:0000256" key="9">
    <source>
        <dbReference type="ARBA" id="ARBA00022989"/>
    </source>
</evidence>
<evidence type="ECO:0000256" key="10">
    <source>
        <dbReference type="ARBA" id="ARBA00023136"/>
    </source>
</evidence>
<evidence type="ECO:0000313" key="13">
    <source>
        <dbReference type="EMBL" id="KOS15300.1"/>
    </source>
</evidence>
<dbReference type="InterPro" id="IPR026051">
    <property type="entry name" value="ALG1-like"/>
</dbReference>
<evidence type="ECO:0000256" key="4">
    <source>
        <dbReference type="ARBA" id="ARBA00015841"/>
    </source>
</evidence>
<gene>
    <name evidence="13" type="ORF">Malapachy_2262</name>
</gene>
<dbReference type="OrthoDB" id="614844at2759"/>
<evidence type="ECO:0000256" key="2">
    <source>
        <dbReference type="ARBA" id="ARBA00004922"/>
    </source>
</evidence>
<dbReference type="InterPro" id="IPR028098">
    <property type="entry name" value="Glyco_trans_4-like_N"/>
</dbReference>
<evidence type="ECO:0000256" key="6">
    <source>
        <dbReference type="ARBA" id="ARBA00022679"/>
    </source>
</evidence>
<keyword evidence="5 13" id="KW-0328">Glycosyltransferase</keyword>
<dbReference type="EMBL" id="LGAV01000002">
    <property type="protein sequence ID" value="KOS15300.1"/>
    <property type="molecule type" value="Genomic_DNA"/>
</dbReference>
<evidence type="ECO:0000256" key="1">
    <source>
        <dbReference type="ARBA" id="ARBA00004389"/>
    </source>
</evidence>
<dbReference type="SUPFAM" id="SSF53756">
    <property type="entry name" value="UDP-Glycosyltransferase/glycogen phosphorylase"/>
    <property type="match status" value="1"/>
</dbReference>
<dbReference type="Proteomes" id="UP000037751">
    <property type="component" value="Unassembled WGS sequence"/>
</dbReference>
<evidence type="ECO:0000256" key="8">
    <source>
        <dbReference type="ARBA" id="ARBA00022824"/>
    </source>
</evidence>
<feature type="domain" description="Glycosyltransferase subfamily 4-like N-terminal" evidence="12">
    <location>
        <begin position="19"/>
        <end position="179"/>
    </location>
</feature>
<keyword evidence="6 13" id="KW-0808">Transferase</keyword>
<proteinExistence type="predicted"/>
<organism evidence="13 14">
    <name type="scientific">Malassezia pachydermatis</name>
    <dbReference type="NCBI Taxonomy" id="77020"/>
    <lineage>
        <taxon>Eukaryota</taxon>
        <taxon>Fungi</taxon>
        <taxon>Dikarya</taxon>
        <taxon>Basidiomycota</taxon>
        <taxon>Ustilaginomycotina</taxon>
        <taxon>Malasseziomycetes</taxon>
        <taxon>Malasseziales</taxon>
        <taxon>Malasseziaceae</taxon>
        <taxon>Malassezia</taxon>
    </lineage>
</organism>
<evidence type="ECO:0000256" key="11">
    <source>
        <dbReference type="ARBA" id="ARBA00024899"/>
    </source>
</evidence>
<dbReference type="AlphaFoldDB" id="A0A0M8MWP3"/>
<accession>A0A0M8MWP3</accession>
<dbReference type="GO" id="GO:0005789">
    <property type="term" value="C:endoplasmic reticulum membrane"/>
    <property type="evidence" value="ECO:0007669"/>
    <property type="project" value="UniProtKB-SubCell"/>
</dbReference>
<comment type="function">
    <text evidence="11">Participates in the formation of the lipid-linked precursor oligosaccharide for N-glycosylation. Involved in assembling the dolichol-pyrophosphate-GlcNAc(2)-Man(5) intermediate on the cytoplasmic surface of the ER.</text>
</comment>
<keyword evidence="14" id="KW-1185">Reference proteome</keyword>
<dbReference type="Gene3D" id="3.40.50.2000">
    <property type="entry name" value="Glycogen Phosphorylase B"/>
    <property type="match status" value="1"/>
</dbReference>